<dbReference type="InterPro" id="IPR014825">
    <property type="entry name" value="DNA_alkylation"/>
</dbReference>
<dbReference type="SUPFAM" id="SSF48371">
    <property type="entry name" value="ARM repeat"/>
    <property type="match status" value="1"/>
</dbReference>
<dbReference type="OrthoDB" id="9797162at2"/>
<dbReference type="InterPro" id="IPR016024">
    <property type="entry name" value="ARM-type_fold"/>
</dbReference>
<evidence type="ECO:0000313" key="2">
    <source>
        <dbReference type="Proteomes" id="UP000190150"/>
    </source>
</evidence>
<dbReference type="Pfam" id="PF08713">
    <property type="entry name" value="DNA_alkylation"/>
    <property type="match status" value="1"/>
</dbReference>
<dbReference type="Gene3D" id="1.25.40.290">
    <property type="entry name" value="ARM repeat domains"/>
    <property type="match status" value="1"/>
</dbReference>
<dbReference type="EMBL" id="FUZF01000001">
    <property type="protein sequence ID" value="SKB36511.1"/>
    <property type="molecule type" value="Genomic_DNA"/>
</dbReference>
<evidence type="ECO:0000313" key="1">
    <source>
        <dbReference type="EMBL" id="SKB36511.1"/>
    </source>
</evidence>
<reference evidence="2" key="1">
    <citation type="submission" date="2017-02" db="EMBL/GenBank/DDBJ databases">
        <authorList>
            <person name="Varghese N."/>
            <person name="Submissions S."/>
        </authorList>
    </citation>
    <scope>NUCLEOTIDE SEQUENCE [LARGE SCALE GENOMIC DNA]</scope>
    <source>
        <strain evidence="2">DSM 24091</strain>
    </source>
</reference>
<accession>A0A1T5ANA5</accession>
<dbReference type="RefSeq" id="WP_079640408.1">
    <property type="nucleotide sequence ID" value="NZ_FUZF01000001.1"/>
</dbReference>
<protein>
    <submittedName>
        <fullName evidence="1">3-methyladenine DNA glycosylase AlkC</fullName>
    </submittedName>
</protein>
<dbReference type="AlphaFoldDB" id="A0A1T5ANA5"/>
<dbReference type="PROSITE" id="PS50077">
    <property type="entry name" value="HEAT_REPEAT"/>
    <property type="match status" value="1"/>
</dbReference>
<gene>
    <name evidence="1" type="ORF">SAMN05660841_00039</name>
</gene>
<keyword evidence="2" id="KW-1185">Reference proteome</keyword>
<proteinExistence type="predicted"/>
<dbReference type="InterPro" id="IPR021133">
    <property type="entry name" value="HEAT_type_2"/>
</dbReference>
<dbReference type="STRING" id="1513896.SAMN05660841_00039"/>
<organism evidence="1 2">
    <name type="scientific">Sphingobacterium nematocida</name>
    <dbReference type="NCBI Taxonomy" id="1513896"/>
    <lineage>
        <taxon>Bacteria</taxon>
        <taxon>Pseudomonadati</taxon>
        <taxon>Bacteroidota</taxon>
        <taxon>Sphingobacteriia</taxon>
        <taxon>Sphingobacteriales</taxon>
        <taxon>Sphingobacteriaceae</taxon>
        <taxon>Sphingobacterium</taxon>
    </lineage>
</organism>
<sequence>MSLIKDIYSHRFYQDIADQFHQVYSSFDKQKFITRIFTDTFKDLEWKQRTKHTTAVLHTFMPSEFPEAVQIIHKVIHNLLASNRTGGLEHVIFPDYIETYGLPHFDLSIEAFELVTQFITCEFAVRPFILKYPEQMIQTFEKWSTHPHEQVRRLSSEGSRPRLPWAMAIPFLKKDPTAILPILENLKTDPSETVRRSVANSINDIAKDHPDIVIAIVNKWKNISPHTDAIIKHGSRTLLKQAHPQILKYYGLEGAHFDVTDLDIKTPLVSIGDSLAFSFWVTNTSSHTQSLRLEYGLYYMKSNGLLARKVFKISERTYQSGESNNIERRQSFKVITTRKFYSGSHKISIIVNGEETLIGDFELTND</sequence>
<dbReference type="Proteomes" id="UP000190150">
    <property type="component" value="Unassembled WGS sequence"/>
</dbReference>
<name>A0A1T5ANA5_9SPHI</name>